<evidence type="ECO:0000256" key="3">
    <source>
        <dbReference type="ARBA" id="ARBA00022833"/>
    </source>
</evidence>
<dbReference type="SUPFAM" id="SSF57850">
    <property type="entry name" value="RING/U-box"/>
    <property type="match status" value="1"/>
</dbReference>
<evidence type="ECO:0000313" key="8">
    <source>
        <dbReference type="EMBL" id="CCF45106.1"/>
    </source>
</evidence>
<dbReference type="FunFam" id="3.10.110.10:FF:000112">
    <property type="entry name" value="RBR-type E3 ubiquitin transferase"/>
    <property type="match status" value="1"/>
</dbReference>
<dbReference type="Pfam" id="PF00097">
    <property type="entry name" value="zf-C3HC4"/>
    <property type="match status" value="1"/>
</dbReference>
<dbReference type="SMART" id="SM00591">
    <property type="entry name" value="RWD"/>
    <property type="match status" value="1"/>
</dbReference>
<feature type="non-terminal residue" evidence="8">
    <location>
        <position position="1"/>
    </location>
</feature>
<dbReference type="PROSITE" id="PS50089">
    <property type="entry name" value="ZF_RING_2"/>
    <property type="match status" value="1"/>
</dbReference>
<feature type="domain" description="RING-type" evidence="6">
    <location>
        <begin position="187"/>
        <end position="232"/>
    </location>
</feature>
<name>H1VXZ4_COLHI</name>
<organism evidence="8 9">
    <name type="scientific">Colletotrichum higginsianum (strain IMI 349063)</name>
    <name type="common">Crucifer anthracnose fungus</name>
    <dbReference type="NCBI Taxonomy" id="759273"/>
    <lineage>
        <taxon>Eukaryota</taxon>
        <taxon>Fungi</taxon>
        <taxon>Dikarya</taxon>
        <taxon>Ascomycota</taxon>
        <taxon>Pezizomycotina</taxon>
        <taxon>Sordariomycetes</taxon>
        <taxon>Hypocreomycetidae</taxon>
        <taxon>Glomerellales</taxon>
        <taxon>Glomerellaceae</taxon>
        <taxon>Colletotrichum</taxon>
        <taxon>Colletotrichum destructivum species complex</taxon>
    </lineage>
</organism>
<dbReference type="HOGENOM" id="CLU_092152_0_0_1"/>
<keyword evidence="3" id="KW-0862">Zinc</keyword>
<evidence type="ECO:0000259" key="6">
    <source>
        <dbReference type="PROSITE" id="PS50089"/>
    </source>
</evidence>
<dbReference type="EMBL" id="CACQ02007443">
    <property type="protein sequence ID" value="CCF45106.1"/>
    <property type="molecule type" value="Genomic_DNA"/>
</dbReference>
<dbReference type="PROSITE" id="PS50908">
    <property type="entry name" value="RWD"/>
    <property type="match status" value="1"/>
</dbReference>
<feature type="compositionally biased region" description="Polar residues" evidence="5">
    <location>
        <begin position="258"/>
        <end position="274"/>
    </location>
</feature>
<keyword evidence="1" id="KW-0479">Metal-binding</keyword>
<keyword evidence="2 4" id="KW-0863">Zinc-finger</keyword>
<feature type="region of interest" description="Disordered" evidence="5">
    <location>
        <begin position="240"/>
        <end position="274"/>
    </location>
</feature>
<dbReference type="STRING" id="759273.H1VXZ4"/>
<evidence type="ECO:0000259" key="7">
    <source>
        <dbReference type="PROSITE" id="PS50908"/>
    </source>
</evidence>
<dbReference type="InterPro" id="IPR018957">
    <property type="entry name" value="Znf_C3HC4_RING-type"/>
</dbReference>
<dbReference type="VEuPathDB" id="FungiDB:CH63R_04346"/>
<dbReference type="CDD" id="cd23134">
    <property type="entry name" value="RING-HC_ITT1-like"/>
    <property type="match status" value="1"/>
</dbReference>
<proteinExistence type="predicted"/>
<evidence type="ECO:0000256" key="5">
    <source>
        <dbReference type="SAM" id="MobiDB-lite"/>
    </source>
</evidence>
<dbReference type="CDD" id="cd23820">
    <property type="entry name" value="RWD_RNF14"/>
    <property type="match status" value="1"/>
</dbReference>
<dbReference type="Proteomes" id="UP000007174">
    <property type="component" value="Unassembled WGS sequence"/>
</dbReference>
<evidence type="ECO:0000256" key="4">
    <source>
        <dbReference type="PROSITE-ProRule" id="PRU00175"/>
    </source>
</evidence>
<dbReference type="InterPro" id="IPR001841">
    <property type="entry name" value="Znf_RING"/>
</dbReference>
<sequence length="274" mass="30188">MDDDSDDPRQDELGSLQAIFPEIQPDDRRPYCFTIELPVHPAKPVTVTFPAAANAEDAAAAQLLPGAEPRVDSHELSHLPAVVVRIDLPEGYPSEKPPNVSISTSPPWLTRDVTKKLEGDGQRLWEEMGRDMVVFTYIDHIQQASDDVFGMVDGNGTLEIDPSHKIAILDYDIEATRASFEKETFDCGICLDPKKGSVCHKMLDCGHIFCIQCLQEFYDNAITEGDLATVRCLAPNCSKERAEAGRSSGKGKKRKVKTSISPSELLQMGLSQET</sequence>
<dbReference type="SUPFAM" id="SSF54495">
    <property type="entry name" value="UBC-like"/>
    <property type="match status" value="1"/>
</dbReference>
<dbReference type="PROSITE" id="PS00518">
    <property type="entry name" value="ZF_RING_1"/>
    <property type="match status" value="1"/>
</dbReference>
<dbReference type="InterPro" id="IPR013083">
    <property type="entry name" value="Znf_RING/FYVE/PHD"/>
</dbReference>
<dbReference type="AlphaFoldDB" id="H1VXZ4"/>
<dbReference type="InterPro" id="IPR016135">
    <property type="entry name" value="UBQ-conjugating_enzyme/RWD"/>
</dbReference>
<dbReference type="InterPro" id="IPR006575">
    <property type="entry name" value="RWD_dom"/>
</dbReference>
<protein>
    <submittedName>
        <fullName evidence="8">RING finger protein</fullName>
    </submittedName>
</protein>
<dbReference type="eggNOG" id="KOG1814">
    <property type="taxonomic scope" value="Eukaryota"/>
</dbReference>
<evidence type="ECO:0000313" key="9">
    <source>
        <dbReference type="Proteomes" id="UP000007174"/>
    </source>
</evidence>
<dbReference type="Gene3D" id="3.30.40.10">
    <property type="entry name" value="Zinc/RING finger domain, C3HC4 (zinc finger)"/>
    <property type="match status" value="1"/>
</dbReference>
<gene>
    <name evidence="8" type="ORF">CH063_14299</name>
</gene>
<dbReference type="Pfam" id="PF05773">
    <property type="entry name" value="RWD"/>
    <property type="match status" value="1"/>
</dbReference>
<evidence type="ECO:0000256" key="1">
    <source>
        <dbReference type="ARBA" id="ARBA00022723"/>
    </source>
</evidence>
<accession>H1VXZ4</accession>
<dbReference type="GO" id="GO:0008270">
    <property type="term" value="F:zinc ion binding"/>
    <property type="evidence" value="ECO:0007669"/>
    <property type="project" value="UniProtKB-KW"/>
</dbReference>
<dbReference type="Gene3D" id="3.10.110.10">
    <property type="entry name" value="Ubiquitin Conjugating Enzyme"/>
    <property type="match status" value="1"/>
</dbReference>
<feature type="domain" description="RWD" evidence="7">
    <location>
        <begin position="11"/>
        <end position="148"/>
    </location>
</feature>
<reference evidence="9" key="1">
    <citation type="journal article" date="2012" name="Nat. Genet.">
        <title>Lifestyle transitions in plant pathogenic Colletotrichum fungi deciphered by genome and transcriptome analyses.</title>
        <authorList>
            <person name="O'Connell R.J."/>
            <person name="Thon M.R."/>
            <person name="Hacquard S."/>
            <person name="Amyotte S.G."/>
            <person name="Kleemann J."/>
            <person name="Torres M.F."/>
            <person name="Damm U."/>
            <person name="Buiate E.A."/>
            <person name="Epstein L."/>
            <person name="Alkan N."/>
            <person name="Altmueller J."/>
            <person name="Alvarado-Balderrama L."/>
            <person name="Bauser C.A."/>
            <person name="Becker C."/>
            <person name="Birren B.W."/>
            <person name="Chen Z."/>
            <person name="Choi J."/>
            <person name="Crouch J.A."/>
            <person name="Duvick J.P."/>
            <person name="Farman M.A."/>
            <person name="Gan P."/>
            <person name="Heiman D."/>
            <person name="Henrissat B."/>
            <person name="Howard R.J."/>
            <person name="Kabbage M."/>
            <person name="Koch C."/>
            <person name="Kracher B."/>
            <person name="Kubo Y."/>
            <person name="Law A.D."/>
            <person name="Lebrun M.-H."/>
            <person name="Lee Y.-H."/>
            <person name="Miyara I."/>
            <person name="Moore N."/>
            <person name="Neumann U."/>
            <person name="Nordstroem K."/>
            <person name="Panaccione D.G."/>
            <person name="Panstruga R."/>
            <person name="Place M."/>
            <person name="Proctor R.H."/>
            <person name="Prusky D."/>
            <person name="Rech G."/>
            <person name="Reinhardt R."/>
            <person name="Rollins J.A."/>
            <person name="Rounsley S."/>
            <person name="Schardl C.L."/>
            <person name="Schwartz D.C."/>
            <person name="Shenoy N."/>
            <person name="Shirasu K."/>
            <person name="Sikhakolli U.R."/>
            <person name="Stueber K."/>
            <person name="Sukno S.A."/>
            <person name="Sweigard J.A."/>
            <person name="Takano Y."/>
            <person name="Takahara H."/>
            <person name="Trail F."/>
            <person name="van der Does H.C."/>
            <person name="Voll L.M."/>
            <person name="Will I."/>
            <person name="Young S."/>
            <person name="Zeng Q."/>
            <person name="Zhang J."/>
            <person name="Zhou S."/>
            <person name="Dickman M.B."/>
            <person name="Schulze-Lefert P."/>
            <person name="Ver Loren van Themaat E."/>
            <person name="Ma L.-J."/>
            <person name="Vaillancourt L.J."/>
        </authorList>
    </citation>
    <scope>NUCLEOTIDE SEQUENCE [LARGE SCALE GENOMIC DNA]</scope>
    <source>
        <strain evidence="9">IMI 349063</strain>
    </source>
</reference>
<dbReference type="InterPro" id="IPR017907">
    <property type="entry name" value="Znf_RING_CS"/>
</dbReference>
<evidence type="ECO:0000256" key="2">
    <source>
        <dbReference type="ARBA" id="ARBA00022771"/>
    </source>
</evidence>
<dbReference type="FunFam" id="3.30.40.10:FF:000416">
    <property type="entry name" value="RBR-type E3 ubiquitin transferase"/>
    <property type="match status" value="1"/>
</dbReference>